<protein>
    <submittedName>
        <fullName evidence="7">FAD-dependent oxidoreductase</fullName>
    </submittedName>
</protein>
<dbReference type="InterPro" id="IPR028202">
    <property type="entry name" value="Reductase_C"/>
</dbReference>
<evidence type="ECO:0000259" key="5">
    <source>
        <dbReference type="Pfam" id="PF07992"/>
    </source>
</evidence>
<feature type="domain" description="Reductase C-terminal" evidence="6">
    <location>
        <begin position="359"/>
        <end position="452"/>
    </location>
</feature>
<dbReference type="Proteomes" id="UP001219037">
    <property type="component" value="Chromosome"/>
</dbReference>
<proteinExistence type="predicted"/>
<dbReference type="Pfam" id="PF07992">
    <property type="entry name" value="Pyr_redox_2"/>
    <property type="match status" value="1"/>
</dbReference>
<sequence>MSSAGPVAQPDADPVTGPVMIVGGSVAGYTVASRLRQHGFTAPITLIDPEGLPYERPPLSKQLLLGETGPEDLALAGTSWFTEHEVELVHARVESLRLGPAGAEHTLTLDDGAELTAATVVLATGATPISLGIEVDDDAPSANDPSADPRVLTLRHRDDVTALRQILDAAHHTGRPARIAVVGAGVLGAELASSLTELGAEVVLFAGPGIPASALFGRRIAARLHAQHTDHGVHVFPEYAGSVRLHSSSNTKPSSDPTSTGVEVLTLSGAAVPADAVISAIGISPNTWLAEEGGLELADGIIVDADQRASHPDVFAVGDVARHEQAPRRTEHWQHAIDTATTAAAVIAEATPPSPGPEWFWSDRYGVHVEAIGSLRAAAADHPATGYTVVHREDPAHPEKLATFVLDDAGLLVGAASIDDPLAVRAARRIIQRGLVVDPDQLADPEVSYKALAR</sequence>
<dbReference type="InterPro" id="IPR050446">
    <property type="entry name" value="FAD-oxidoreductase/Apoptosis"/>
</dbReference>
<dbReference type="EMBL" id="CP121252">
    <property type="protein sequence ID" value="WFP17142.1"/>
    <property type="molecule type" value="Genomic_DNA"/>
</dbReference>
<keyword evidence="4" id="KW-0560">Oxidoreductase</keyword>
<dbReference type="InterPro" id="IPR036188">
    <property type="entry name" value="FAD/NAD-bd_sf"/>
</dbReference>
<dbReference type="PRINTS" id="PR00368">
    <property type="entry name" value="FADPNR"/>
</dbReference>
<evidence type="ECO:0000256" key="2">
    <source>
        <dbReference type="ARBA" id="ARBA00022630"/>
    </source>
</evidence>
<evidence type="ECO:0000313" key="8">
    <source>
        <dbReference type="Proteomes" id="UP001219037"/>
    </source>
</evidence>
<dbReference type="PANTHER" id="PTHR43557">
    <property type="entry name" value="APOPTOSIS-INDUCING FACTOR 1"/>
    <property type="match status" value="1"/>
</dbReference>
<dbReference type="SUPFAM" id="SSF55424">
    <property type="entry name" value="FAD/NAD-linked reductases, dimerisation (C-terminal) domain"/>
    <property type="match status" value="1"/>
</dbReference>
<keyword evidence="3" id="KW-0274">FAD</keyword>
<organism evidence="7 8">
    <name type="scientific">Citricoccus muralis</name>
    <dbReference type="NCBI Taxonomy" id="169134"/>
    <lineage>
        <taxon>Bacteria</taxon>
        <taxon>Bacillati</taxon>
        <taxon>Actinomycetota</taxon>
        <taxon>Actinomycetes</taxon>
        <taxon>Micrococcales</taxon>
        <taxon>Micrococcaceae</taxon>
        <taxon>Citricoccus</taxon>
    </lineage>
</organism>
<evidence type="ECO:0000256" key="4">
    <source>
        <dbReference type="ARBA" id="ARBA00023002"/>
    </source>
</evidence>
<comment type="cofactor">
    <cofactor evidence="1">
        <name>FAD</name>
        <dbReference type="ChEBI" id="CHEBI:57692"/>
    </cofactor>
</comment>
<evidence type="ECO:0000256" key="3">
    <source>
        <dbReference type="ARBA" id="ARBA00022827"/>
    </source>
</evidence>
<dbReference type="InterPro" id="IPR023753">
    <property type="entry name" value="FAD/NAD-binding_dom"/>
</dbReference>
<evidence type="ECO:0000256" key="1">
    <source>
        <dbReference type="ARBA" id="ARBA00001974"/>
    </source>
</evidence>
<evidence type="ECO:0000259" key="6">
    <source>
        <dbReference type="Pfam" id="PF14759"/>
    </source>
</evidence>
<dbReference type="Gene3D" id="3.50.50.60">
    <property type="entry name" value="FAD/NAD(P)-binding domain"/>
    <property type="match status" value="2"/>
</dbReference>
<dbReference type="Pfam" id="PF14759">
    <property type="entry name" value="Reductase_C"/>
    <property type="match status" value="1"/>
</dbReference>
<keyword evidence="2" id="KW-0285">Flavoprotein</keyword>
<keyword evidence="8" id="KW-1185">Reference proteome</keyword>
<name>A0ABY8H957_9MICC</name>
<gene>
    <name evidence="7" type="ORF">P8192_03175</name>
</gene>
<dbReference type="Gene3D" id="3.30.390.30">
    <property type="match status" value="1"/>
</dbReference>
<dbReference type="InterPro" id="IPR016156">
    <property type="entry name" value="FAD/NAD-linked_Rdtase_dimer_sf"/>
</dbReference>
<dbReference type="SUPFAM" id="SSF51905">
    <property type="entry name" value="FAD/NAD(P)-binding domain"/>
    <property type="match status" value="1"/>
</dbReference>
<accession>A0ABY8H957</accession>
<reference evidence="7 8" key="1">
    <citation type="submission" date="2023-04" db="EMBL/GenBank/DDBJ databases">
        <title>Funneling lignin-derived compounds into biodiesel using alkali-halophilic Citricoccus sp. P2.</title>
        <authorList>
            <person name="Luo C.-B."/>
        </authorList>
    </citation>
    <scope>NUCLEOTIDE SEQUENCE [LARGE SCALE GENOMIC DNA]</scope>
    <source>
        <strain evidence="7 8">P2</strain>
    </source>
</reference>
<dbReference type="PANTHER" id="PTHR43557:SF2">
    <property type="entry name" value="RIESKE DOMAIN-CONTAINING PROTEIN-RELATED"/>
    <property type="match status" value="1"/>
</dbReference>
<feature type="domain" description="FAD/NAD(P)-binding" evidence="5">
    <location>
        <begin position="19"/>
        <end position="340"/>
    </location>
</feature>
<dbReference type="RefSeq" id="WP_278158449.1">
    <property type="nucleotide sequence ID" value="NZ_CP121252.1"/>
</dbReference>
<dbReference type="PRINTS" id="PR00411">
    <property type="entry name" value="PNDRDTASEI"/>
</dbReference>
<evidence type="ECO:0000313" key="7">
    <source>
        <dbReference type="EMBL" id="WFP17142.1"/>
    </source>
</evidence>